<dbReference type="InParanoid" id="D8PNX2"/>
<dbReference type="VEuPathDB" id="FungiDB:SCHCODRAFT_02621347"/>
<protein>
    <recommendedName>
        <fullName evidence="4">Caffeine-induced death protein 2</fullName>
    </recommendedName>
</protein>
<dbReference type="GO" id="GO:0005758">
    <property type="term" value="C:mitochondrial intermembrane space"/>
    <property type="evidence" value="ECO:0007669"/>
    <property type="project" value="InterPro"/>
</dbReference>
<evidence type="ECO:0000256" key="1">
    <source>
        <dbReference type="ARBA" id="ARBA00024204"/>
    </source>
</evidence>
<dbReference type="FunCoup" id="D8PNX2">
    <property type="interactions" value="199"/>
</dbReference>
<evidence type="ECO:0008006" key="4">
    <source>
        <dbReference type="Google" id="ProtNLM"/>
    </source>
</evidence>
<accession>D8PNX2</accession>
<name>D8PNX2_SCHCM</name>
<dbReference type="STRING" id="578458.D8PNX2"/>
<dbReference type="InterPro" id="IPR019171">
    <property type="entry name" value="MIX23"/>
</dbReference>
<comment type="similarity">
    <text evidence="1">Belongs to the MIX23 family.</text>
</comment>
<gene>
    <name evidence="2" type="ORF">SCHCODRAFT_47371</name>
</gene>
<dbReference type="OMA" id="CRYFEPP"/>
<organism evidence="3">
    <name type="scientific">Schizophyllum commune (strain H4-8 / FGSC 9210)</name>
    <name type="common">Split gill fungus</name>
    <dbReference type="NCBI Taxonomy" id="578458"/>
    <lineage>
        <taxon>Eukaryota</taxon>
        <taxon>Fungi</taxon>
        <taxon>Dikarya</taxon>
        <taxon>Basidiomycota</taxon>
        <taxon>Agaricomycotina</taxon>
        <taxon>Agaricomycetes</taxon>
        <taxon>Agaricomycetidae</taxon>
        <taxon>Agaricales</taxon>
        <taxon>Schizophyllaceae</taxon>
        <taxon>Schizophyllum</taxon>
    </lineage>
</organism>
<reference evidence="2 3" key="1">
    <citation type="journal article" date="2010" name="Nat. Biotechnol.">
        <title>Genome sequence of the model mushroom Schizophyllum commune.</title>
        <authorList>
            <person name="Ohm R.A."/>
            <person name="de Jong J.F."/>
            <person name="Lugones L.G."/>
            <person name="Aerts A."/>
            <person name="Kothe E."/>
            <person name="Stajich J.E."/>
            <person name="de Vries R.P."/>
            <person name="Record E."/>
            <person name="Levasseur A."/>
            <person name="Baker S.E."/>
            <person name="Bartholomew K.A."/>
            <person name="Coutinho P.M."/>
            <person name="Erdmann S."/>
            <person name="Fowler T.J."/>
            <person name="Gathman A.C."/>
            <person name="Lombard V."/>
            <person name="Henrissat B."/>
            <person name="Knabe N."/>
            <person name="Kuees U."/>
            <person name="Lilly W.W."/>
            <person name="Lindquist E."/>
            <person name="Lucas S."/>
            <person name="Magnuson J.K."/>
            <person name="Piumi F."/>
            <person name="Raudaskoski M."/>
            <person name="Salamov A."/>
            <person name="Schmutz J."/>
            <person name="Schwarze F.W.M.R."/>
            <person name="vanKuyk P.A."/>
            <person name="Horton J.S."/>
            <person name="Grigoriev I.V."/>
            <person name="Woesten H.A.B."/>
        </authorList>
    </citation>
    <scope>NUCLEOTIDE SEQUENCE [LARGE SCALE GENOMIC DNA]</scope>
    <source>
        <strain evidence="3">H4-8 / FGSC 9210</strain>
    </source>
</reference>
<dbReference type="Proteomes" id="UP000007431">
    <property type="component" value="Unassembled WGS sequence"/>
</dbReference>
<dbReference type="HOGENOM" id="CLU_090093_0_0_1"/>
<dbReference type="AlphaFoldDB" id="D8PNX2"/>
<keyword evidence="3" id="KW-1185">Reference proteome</keyword>
<dbReference type="eggNOG" id="KOG4613">
    <property type="taxonomic scope" value="Eukaryota"/>
</dbReference>
<dbReference type="PANTHER" id="PTHR31905">
    <property type="entry name" value="COILED-COIL DOMAIN-CONTAINING PROTEIN 58"/>
    <property type="match status" value="1"/>
</dbReference>
<proteinExistence type="inferred from homology"/>
<dbReference type="Pfam" id="PF09774">
    <property type="entry name" value="MIX23"/>
    <property type="match status" value="1"/>
</dbReference>
<evidence type="ECO:0000313" key="3">
    <source>
        <dbReference type="Proteomes" id="UP000007431"/>
    </source>
</evidence>
<dbReference type="PANTHER" id="PTHR31905:SF2">
    <property type="entry name" value="PROTEIN MIX23"/>
    <property type="match status" value="1"/>
</dbReference>
<sequence length="185" mass="21001">MAPQQPQLGSLASQAPSLNPKVVHVSKSTCTDISLFKDLLREYRKLDDSINMRLNRATAAARDQARESSGRKAADDQACENIWAELVANWKRRTTLIGYCVSVVDESIDSKRSQISEKQADPAAQRRIKGEMYSDEVLRNQVHNELSVEAIIRKRSLDVFKSRCKYFTPPLTDAQAREYWEGAQR</sequence>
<dbReference type="EMBL" id="GL377302">
    <property type="protein sequence ID" value="EFJ01562.1"/>
    <property type="molecule type" value="Genomic_DNA"/>
</dbReference>
<evidence type="ECO:0000313" key="2">
    <source>
        <dbReference type="EMBL" id="EFJ01562.1"/>
    </source>
</evidence>